<dbReference type="PANTHER" id="PTHR13016:SF0">
    <property type="entry name" value="AMME SYNDROME CANDIDATE GENE 1 PROTEIN"/>
    <property type="match status" value="1"/>
</dbReference>
<dbReference type="PANTHER" id="PTHR13016">
    <property type="entry name" value="AMMECR1 HOMOLOG"/>
    <property type="match status" value="1"/>
</dbReference>
<dbReference type="OrthoDB" id="9785549at2"/>
<evidence type="ECO:0000313" key="3">
    <source>
        <dbReference type="Proteomes" id="UP000198949"/>
    </source>
</evidence>
<dbReference type="RefSeq" id="WP_091030441.1">
    <property type="nucleotide sequence ID" value="NZ_FNAD01000003.1"/>
</dbReference>
<name>A0A1G6TP35_9ACTN</name>
<evidence type="ECO:0000259" key="1">
    <source>
        <dbReference type="PROSITE" id="PS51112"/>
    </source>
</evidence>
<dbReference type="InterPro" id="IPR027623">
    <property type="entry name" value="AmmeMemoSam_A"/>
</dbReference>
<feature type="domain" description="AMMECR1" evidence="1">
    <location>
        <begin position="8"/>
        <end position="197"/>
    </location>
</feature>
<dbReference type="Pfam" id="PF01871">
    <property type="entry name" value="AMMECR1"/>
    <property type="match status" value="1"/>
</dbReference>
<dbReference type="InterPro" id="IPR027485">
    <property type="entry name" value="AMMECR1_N"/>
</dbReference>
<protein>
    <submittedName>
        <fullName evidence="2">Uncharacterized protein, PH0010 family/AmmeMemoRadiSam system protein A</fullName>
    </submittedName>
</protein>
<evidence type="ECO:0000313" key="2">
    <source>
        <dbReference type="EMBL" id="SDD30246.1"/>
    </source>
</evidence>
<dbReference type="PROSITE" id="PS51112">
    <property type="entry name" value="AMMECR1"/>
    <property type="match status" value="1"/>
</dbReference>
<dbReference type="STRING" id="58114.SAMN05216270_10353"/>
<proteinExistence type="predicted"/>
<dbReference type="InterPro" id="IPR023473">
    <property type="entry name" value="AMMECR1"/>
</dbReference>
<dbReference type="EMBL" id="FNAD01000003">
    <property type="protein sequence ID" value="SDD30246.1"/>
    <property type="molecule type" value="Genomic_DNA"/>
</dbReference>
<dbReference type="InterPro" id="IPR036071">
    <property type="entry name" value="AMMECR1_dom_sf"/>
</dbReference>
<dbReference type="Gene3D" id="3.30.700.20">
    <property type="entry name" value="Hypothetical protein ph0010, domain 1"/>
    <property type="match status" value="1"/>
</dbReference>
<organism evidence="2 3">
    <name type="scientific">Glycomyces harbinensis</name>
    <dbReference type="NCBI Taxonomy" id="58114"/>
    <lineage>
        <taxon>Bacteria</taxon>
        <taxon>Bacillati</taxon>
        <taxon>Actinomycetota</taxon>
        <taxon>Actinomycetes</taxon>
        <taxon>Glycomycetales</taxon>
        <taxon>Glycomycetaceae</taxon>
        <taxon>Glycomyces</taxon>
    </lineage>
</organism>
<dbReference type="SUPFAM" id="SSF143447">
    <property type="entry name" value="AMMECR1-like"/>
    <property type="match status" value="1"/>
</dbReference>
<dbReference type="Gene3D" id="3.30.1490.150">
    <property type="entry name" value="Hypothetical protein ph0010, domain 2"/>
    <property type="match status" value="1"/>
</dbReference>
<keyword evidence="3" id="KW-1185">Reference proteome</keyword>
<dbReference type="InterPro" id="IPR002733">
    <property type="entry name" value="AMMECR1_domain"/>
</dbReference>
<reference evidence="3" key="1">
    <citation type="submission" date="2016-10" db="EMBL/GenBank/DDBJ databases">
        <authorList>
            <person name="Varghese N."/>
            <person name="Submissions S."/>
        </authorList>
    </citation>
    <scope>NUCLEOTIDE SEQUENCE [LARGE SCALE GENOMIC DNA]</scope>
    <source>
        <strain evidence="3">CGMCC 4.3516</strain>
    </source>
</reference>
<gene>
    <name evidence="2" type="ORF">SAMN05216270_10353</name>
</gene>
<sequence>MEPQLGRELGPVLTALARTAVATSFEPRPPGAATLLADTPHELSRKTATFVTLERDGTLRGCVGTLAAVRPLGFDVIRNARLAARDPRLPAVRRGELDDLKITVTVLSPSRPMAVGDFTTLLDRLRPGVDGLTLKDAGRRATFLPSVWRGLPGPERFCAALLRKGGWPESLWSGDLRSAAWPEGMAAEHYEAASFTD</sequence>
<dbReference type="Proteomes" id="UP000198949">
    <property type="component" value="Unassembled WGS sequence"/>
</dbReference>
<accession>A0A1G6TP35</accession>
<dbReference type="NCBIfam" id="TIGR04335">
    <property type="entry name" value="AmmeMemoSam_A"/>
    <property type="match status" value="1"/>
</dbReference>
<dbReference type="AlphaFoldDB" id="A0A1G6TP35"/>